<evidence type="ECO:0000256" key="5">
    <source>
        <dbReference type="ARBA" id="ARBA00022692"/>
    </source>
</evidence>
<dbReference type="GO" id="GO:0016020">
    <property type="term" value="C:membrane"/>
    <property type="evidence" value="ECO:0007669"/>
    <property type="project" value="UniProtKB-SubCell"/>
</dbReference>
<evidence type="ECO:0000256" key="7">
    <source>
        <dbReference type="ARBA" id="ARBA00023136"/>
    </source>
</evidence>
<dbReference type="PANTHER" id="PTHR34975">
    <property type="entry name" value="SPORE GERMINATION PROTEIN A2"/>
    <property type="match status" value="1"/>
</dbReference>
<dbReference type="EMBL" id="FQVG01000092">
    <property type="protein sequence ID" value="SHF48665.1"/>
    <property type="molecule type" value="Genomic_DNA"/>
</dbReference>
<evidence type="ECO:0000313" key="10">
    <source>
        <dbReference type="Proteomes" id="UP000184423"/>
    </source>
</evidence>
<keyword evidence="4" id="KW-0309">Germination</keyword>
<keyword evidence="10" id="KW-1185">Reference proteome</keyword>
<keyword evidence="3" id="KW-0813">Transport</keyword>
<dbReference type="GO" id="GO:0009847">
    <property type="term" value="P:spore germination"/>
    <property type="evidence" value="ECO:0007669"/>
    <property type="project" value="InterPro"/>
</dbReference>
<comment type="similarity">
    <text evidence="2">Belongs to the amino acid-polyamine-organocation (APC) superfamily. Spore germination protein (SGP) (TC 2.A.3.9) family.</text>
</comment>
<accession>A0A1M5C1X2</accession>
<feature type="transmembrane region" description="Helical" evidence="8">
    <location>
        <begin position="39"/>
        <end position="62"/>
    </location>
</feature>
<proteinExistence type="inferred from homology"/>
<evidence type="ECO:0000256" key="3">
    <source>
        <dbReference type="ARBA" id="ARBA00022448"/>
    </source>
</evidence>
<dbReference type="PANTHER" id="PTHR34975:SF2">
    <property type="entry name" value="SPORE GERMINATION PROTEIN A2"/>
    <property type="match status" value="1"/>
</dbReference>
<keyword evidence="5 8" id="KW-0812">Transmembrane</keyword>
<sequence length="78" mass="8827">MNKNNTITRNQYFFVIQSAMIGIGVISLAAGVTKKAQQSGWIAIIIAGIYPILCVILSYEIYKNLNLNYSWNLFKRVL</sequence>
<name>A0A1M5C1X2_9CLOT</name>
<evidence type="ECO:0000313" key="9">
    <source>
        <dbReference type="EMBL" id="SHF48665.1"/>
    </source>
</evidence>
<keyword evidence="7 8" id="KW-0472">Membrane</keyword>
<dbReference type="Pfam" id="PF03845">
    <property type="entry name" value="Spore_permease"/>
    <property type="match status" value="1"/>
</dbReference>
<gene>
    <name evidence="9" type="ORF">SAMN02746091_02628</name>
</gene>
<evidence type="ECO:0000256" key="4">
    <source>
        <dbReference type="ARBA" id="ARBA00022544"/>
    </source>
</evidence>
<evidence type="ECO:0000256" key="1">
    <source>
        <dbReference type="ARBA" id="ARBA00004141"/>
    </source>
</evidence>
<comment type="subcellular location">
    <subcellularLocation>
        <location evidence="1">Membrane</location>
        <topology evidence="1">Multi-pass membrane protein</topology>
    </subcellularLocation>
</comment>
<reference evidence="10" key="1">
    <citation type="submission" date="2016-11" db="EMBL/GenBank/DDBJ databases">
        <authorList>
            <person name="Varghese N."/>
            <person name="Submissions S."/>
        </authorList>
    </citation>
    <scope>NUCLEOTIDE SEQUENCE [LARGE SCALE GENOMIC DNA]</scope>
    <source>
        <strain evidence="10">DSM 10124</strain>
    </source>
</reference>
<evidence type="ECO:0000256" key="8">
    <source>
        <dbReference type="SAM" id="Phobius"/>
    </source>
</evidence>
<feature type="transmembrane region" description="Helical" evidence="8">
    <location>
        <begin position="12"/>
        <end position="33"/>
    </location>
</feature>
<evidence type="ECO:0000256" key="2">
    <source>
        <dbReference type="ARBA" id="ARBA00007998"/>
    </source>
</evidence>
<protein>
    <submittedName>
        <fullName evidence="9">Spore germination protein</fullName>
    </submittedName>
</protein>
<organism evidence="9 10">
    <name type="scientific">Caloramator proteoclasticus DSM 10124</name>
    <dbReference type="NCBI Taxonomy" id="1121262"/>
    <lineage>
        <taxon>Bacteria</taxon>
        <taxon>Bacillati</taxon>
        <taxon>Bacillota</taxon>
        <taxon>Clostridia</taxon>
        <taxon>Eubacteriales</taxon>
        <taxon>Clostridiaceae</taxon>
        <taxon>Caloramator</taxon>
    </lineage>
</organism>
<dbReference type="RefSeq" id="WP_073250340.1">
    <property type="nucleotide sequence ID" value="NZ_FQVG01000092.1"/>
</dbReference>
<dbReference type="AlphaFoldDB" id="A0A1M5C1X2"/>
<evidence type="ECO:0000256" key="6">
    <source>
        <dbReference type="ARBA" id="ARBA00022989"/>
    </source>
</evidence>
<dbReference type="Proteomes" id="UP000184423">
    <property type="component" value="Unassembled WGS sequence"/>
</dbReference>
<keyword evidence="6 8" id="KW-1133">Transmembrane helix</keyword>
<dbReference type="InterPro" id="IPR004761">
    <property type="entry name" value="Spore_GerAB"/>
</dbReference>